<name>A0A2P4SBJ1_BAMTH</name>
<feature type="compositionally biased region" description="Polar residues" evidence="1">
    <location>
        <begin position="41"/>
        <end position="50"/>
    </location>
</feature>
<dbReference type="AlphaFoldDB" id="A0A2P4SBJ1"/>
<evidence type="ECO:0000256" key="1">
    <source>
        <dbReference type="SAM" id="MobiDB-lite"/>
    </source>
</evidence>
<proteinExistence type="predicted"/>
<organism evidence="2 3">
    <name type="scientific">Bambusicola thoracicus</name>
    <name type="common">Chinese bamboo-partridge</name>
    <name type="synonym">Perdix thoracica</name>
    <dbReference type="NCBI Taxonomy" id="9083"/>
    <lineage>
        <taxon>Eukaryota</taxon>
        <taxon>Metazoa</taxon>
        <taxon>Chordata</taxon>
        <taxon>Craniata</taxon>
        <taxon>Vertebrata</taxon>
        <taxon>Euteleostomi</taxon>
        <taxon>Archelosauria</taxon>
        <taxon>Archosauria</taxon>
        <taxon>Dinosauria</taxon>
        <taxon>Saurischia</taxon>
        <taxon>Theropoda</taxon>
        <taxon>Coelurosauria</taxon>
        <taxon>Aves</taxon>
        <taxon>Neognathae</taxon>
        <taxon>Galloanserae</taxon>
        <taxon>Galliformes</taxon>
        <taxon>Phasianidae</taxon>
        <taxon>Perdicinae</taxon>
        <taxon>Bambusicola</taxon>
    </lineage>
</organism>
<dbReference type="Proteomes" id="UP000237246">
    <property type="component" value="Unassembled WGS sequence"/>
</dbReference>
<evidence type="ECO:0000313" key="2">
    <source>
        <dbReference type="EMBL" id="POI21470.1"/>
    </source>
</evidence>
<keyword evidence="3" id="KW-1185">Reference proteome</keyword>
<reference evidence="2 3" key="1">
    <citation type="submission" date="2018-01" db="EMBL/GenBank/DDBJ databases">
        <title>Comparison of the Chinese Bamboo Partridge and Red Junglefowl genome sequences highlights the importance of demography in genome evolution.</title>
        <authorList>
            <person name="Tiley G.P."/>
            <person name="Kimball R.T."/>
            <person name="Braun E.L."/>
            <person name="Burleigh J.G."/>
        </authorList>
    </citation>
    <scope>NUCLEOTIDE SEQUENCE [LARGE SCALE GENOMIC DNA]</scope>
    <source>
        <strain evidence="2">RTK389</strain>
        <tissue evidence="2">Blood</tissue>
    </source>
</reference>
<evidence type="ECO:0000313" key="3">
    <source>
        <dbReference type="Proteomes" id="UP000237246"/>
    </source>
</evidence>
<feature type="region of interest" description="Disordered" evidence="1">
    <location>
        <begin position="1"/>
        <end position="75"/>
    </location>
</feature>
<gene>
    <name evidence="2" type="ORF">CIB84_014783</name>
</gene>
<dbReference type="EMBL" id="PPHD01069019">
    <property type="protein sequence ID" value="POI21470.1"/>
    <property type="molecule type" value="Genomic_DNA"/>
</dbReference>
<comment type="caution">
    <text evidence="2">The sequence shown here is derived from an EMBL/GenBank/DDBJ whole genome shotgun (WGS) entry which is preliminary data.</text>
</comment>
<accession>A0A2P4SBJ1</accession>
<sequence>MASHQQMAHLKIVPGSCRHGKETWCTPSSGLATSLSQSSTRASTADSTHTLPLRSPAYNDTKQKPCPPQRRHSHH</sequence>
<feature type="compositionally biased region" description="Low complexity" evidence="1">
    <location>
        <begin position="28"/>
        <end position="40"/>
    </location>
</feature>
<protein>
    <submittedName>
        <fullName evidence="2">Uncharacterized protein</fullName>
    </submittedName>
</protein>